<dbReference type="EMBL" id="JBHSOD010000064">
    <property type="protein sequence ID" value="MFC5889758.1"/>
    <property type="molecule type" value="Genomic_DNA"/>
</dbReference>
<reference evidence="5" key="1">
    <citation type="journal article" date="2019" name="Int. J. Syst. Evol. Microbiol.">
        <title>The Global Catalogue of Microorganisms (GCM) 10K type strain sequencing project: providing services to taxonomists for standard genome sequencing and annotation.</title>
        <authorList>
            <consortium name="The Broad Institute Genomics Platform"/>
            <consortium name="The Broad Institute Genome Sequencing Center for Infectious Disease"/>
            <person name="Wu L."/>
            <person name="Ma J."/>
        </authorList>
    </citation>
    <scope>NUCLEOTIDE SEQUENCE [LARGE SCALE GENOMIC DNA]</scope>
    <source>
        <strain evidence="5">CGMCC 4.1469</strain>
    </source>
</reference>
<proteinExistence type="inferred from homology"/>
<evidence type="ECO:0000259" key="3">
    <source>
        <dbReference type="SMART" id="SM00824"/>
    </source>
</evidence>
<dbReference type="InterPro" id="IPR020802">
    <property type="entry name" value="TesA-like"/>
</dbReference>
<dbReference type="SMART" id="SM00824">
    <property type="entry name" value="PKS_TE"/>
    <property type="match status" value="1"/>
</dbReference>
<dbReference type="Proteomes" id="UP001596067">
    <property type="component" value="Unassembled WGS sequence"/>
</dbReference>
<protein>
    <submittedName>
        <fullName evidence="4">Thioesterase II family protein</fullName>
    </submittedName>
</protein>
<dbReference type="SUPFAM" id="SSF53474">
    <property type="entry name" value="alpha/beta-Hydrolases"/>
    <property type="match status" value="1"/>
</dbReference>
<feature type="domain" description="Thioesterase TesA-like" evidence="3">
    <location>
        <begin position="26"/>
        <end position="249"/>
    </location>
</feature>
<dbReference type="PANTHER" id="PTHR11487:SF0">
    <property type="entry name" value="S-ACYL FATTY ACID SYNTHASE THIOESTERASE, MEDIUM CHAIN"/>
    <property type="match status" value="1"/>
</dbReference>
<dbReference type="PANTHER" id="PTHR11487">
    <property type="entry name" value="THIOESTERASE"/>
    <property type="match status" value="1"/>
</dbReference>
<dbReference type="InterPro" id="IPR012223">
    <property type="entry name" value="TEII"/>
</dbReference>
<evidence type="ECO:0000313" key="5">
    <source>
        <dbReference type="Proteomes" id="UP001596067"/>
    </source>
</evidence>
<dbReference type="RefSeq" id="WP_313766135.1">
    <property type="nucleotide sequence ID" value="NZ_BAAAVH010000054.1"/>
</dbReference>
<keyword evidence="2" id="KW-0378">Hydrolase</keyword>
<sequence>MSNSITQTSDWLRRFHPADAAPARLVCFPHAGGSATYYFPVSRALSPAVDVVAVQYPGRQDRRGEEPVDDVCKLADILAEELRSWTDRPLALFGHSLGATLAYEVALRLEAGGLAPVVLFASGRRAPACHREGSKVYLSDDATLLDTIKKLSGTNPQLLEDDELLRSLLPAIRADYKAAETYRRHPGAPLLRCPVITLTGDADPEVTRAEAEAWEGHTTGAFALHEYAGGHFYLNDHAPAVIARIREALVR</sequence>
<dbReference type="InterPro" id="IPR029058">
    <property type="entry name" value="AB_hydrolase_fold"/>
</dbReference>
<gene>
    <name evidence="4" type="ORF">ACFP0N_32800</name>
</gene>
<dbReference type="Gene3D" id="3.40.50.1820">
    <property type="entry name" value="alpha/beta hydrolase"/>
    <property type="match status" value="1"/>
</dbReference>
<evidence type="ECO:0000313" key="4">
    <source>
        <dbReference type="EMBL" id="MFC5889758.1"/>
    </source>
</evidence>
<evidence type="ECO:0000256" key="1">
    <source>
        <dbReference type="ARBA" id="ARBA00007169"/>
    </source>
</evidence>
<comment type="caution">
    <text evidence="4">The sequence shown here is derived from an EMBL/GenBank/DDBJ whole genome shotgun (WGS) entry which is preliminary data.</text>
</comment>
<keyword evidence="5" id="KW-1185">Reference proteome</keyword>
<accession>A0ABW1F6A0</accession>
<name>A0ABW1F6A0_9ACTN</name>
<comment type="similarity">
    <text evidence="1">Belongs to the thioesterase family.</text>
</comment>
<organism evidence="4 5">
    <name type="scientific">Kitasatospora aburaviensis</name>
    <dbReference type="NCBI Taxonomy" id="67265"/>
    <lineage>
        <taxon>Bacteria</taxon>
        <taxon>Bacillati</taxon>
        <taxon>Actinomycetota</taxon>
        <taxon>Actinomycetes</taxon>
        <taxon>Kitasatosporales</taxon>
        <taxon>Streptomycetaceae</taxon>
        <taxon>Kitasatospora</taxon>
    </lineage>
</organism>
<evidence type="ECO:0000256" key="2">
    <source>
        <dbReference type="ARBA" id="ARBA00022801"/>
    </source>
</evidence>
<dbReference type="InterPro" id="IPR001031">
    <property type="entry name" value="Thioesterase"/>
</dbReference>
<dbReference type="Pfam" id="PF00975">
    <property type="entry name" value="Thioesterase"/>
    <property type="match status" value="1"/>
</dbReference>